<evidence type="ECO:0000256" key="2">
    <source>
        <dbReference type="RuleBase" id="RU003750"/>
    </source>
</evidence>
<dbReference type="GO" id="GO:0008654">
    <property type="term" value="P:phospholipid biosynthetic process"/>
    <property type="evidence" value="ECO:0007669"/>
    <property type="project" value="InterPro"/>
</dbReference>
<feature type="transmembrane region" description="Helical" evidence="4">
    <location>
        <begin position="269"/>
        <end position="291"/>
    </location>
</feature>
<dbReference type="RefSeq" id="WP_203939070.1">
    <property type="nucleotide sequence ID" value="NZ_BAAAGJ010000002.1"/>
</dbReference>
<accession>A0A8J4DJG5</accession>
<evidence type="ECO:0000313" key="5">
    <source>
        <dbReference type="EMBL" id="GIJ03806.1"/>
    </source>
</evidence>
<dbReference type="Proteomes" id="UP000652013">
    <property type="component" value="Unassembled WGS sequence"/>
</dbReference>
<evidence type="ECO:0000256" key="4">
    <source>
        <dbReference type="SAM" id="Phobius"/>
    </source>
</evidence>
<protein>
    <recommendedName>
        <fullName evidence="7">CDP-alcohol phosphatidyltransferase</fullName>
    </recommendedName>
</protein>
<keyword evidence="4" id="KW-0472">Membrane</keyword>
<dbReference type="GO" id="GO:0016020">
    <property type="term" value="C:membrane"/>
    <property type="evidence" value="ECO:0007669"/>
    <property type="project" value="InterPro"/>
</dbReference>
<keyword evidence="4" id="KW-1133">Transmembrane helix</keyword>
<feature type="coiled-coil region" evidence="3">
    <location>
        <begin position="294"/>
        <end position="321"/>
    </location>
</feature>
<evidence type="ECO:0000256" key="3">
    <source>
        <dbReference type="SAM" id="Coils"/>
    </source>
</evidence>
<proteinExistence type="inferred from homology"/>
<gene>
    <name evidence="5" type="ORF">Sya03_31580</name>
</gene>
<sequence length="330" mass="36308">MTRTPIAEIRERTYKSRDAWWTVVVVDPMAVHLVRWVAPYRAITPNRISLFAFVLGLGAAACFVAADPLWLVVGALLFHIAFVADCVDGKVARLNGSGTAFGAWLDYMLDRIRVVTCTVALVGTQWVLTGEDYWLVLGGVIAFLEMFHNLNALEIARVKGGMRRKLAAAHKRAAEADGRQVGLGPRFVEEVMKEVPKGEATEEHLADVNRTVVDLNEEFRSKFGAFVHFRNALRRSRIRPNLVSTIEFAMGCFIFAPIAGAIFGSGAMALTIVITSVLMLVFDLAIIYKLYLSTKGFEKQYAKALAKAEEAEARAAERDAQANADTPVSA</sequence>
<keyword evidence="4" id="KW-0812">Transmembrane</keyword>
<dbReference type="Pfam" id="PF01066">
    <property type="entry name" value="CDP-OH_P_transf"/>
    <property type="match status" value="1"/>
</dbReference>
<evidence type="ECO:0000313" key="6">
    <source>
        <dbReference type="Proteomes" id="UP000652013"/>
    </source>
</evidence>
<dbReference type="AlphaFoldDB" id="A0A8J4DJG5"/>
<dbReference type="PROSITE" id="PS00379">
    <property type="entry name" value="CDP_ALCOHOL_P_TRANSF"/>
    <property type="match status" value="1"/>
</dbReference>
<dbReference type="EMBL" id="BOOY01000025">
    <property type="protein sequence ID" value="GIJ03806.1"/>
    <property type="molecule type" value="Genomic_DNA"/>
</dbReference>
<dbReference type="InterPro" id="IPR048254">
    <property type="entry name" value="CDP_ALCOHOL_P_TRANSF_CS"/>
</dbReference>
<dbReference type="Gene3D" id="1.20.120.1760">
    <property type="match status" value="1"/>
</dbReference>
<dbReference type="GO" id="GO:0016780">
    <property type="term" value="F:phosphotransferase activity, for other substituted phosphate groups"/>
    <property type="evidence" value="ECO:0007669"/>
    <property type="project" value="InterPro"/>
</dbReference>
<keyword evidence="3" id="KW-0175">Coiled coil</keyword>
<feature type="transmembrane region" description="Helical" evidence="4">
    <location>
        <begin position="242"/>
        <end position="263"/>
    </location>
</feature>
<evidence type="ECO:0008006" key="7">
    <source>
        <dbReference type="Google" id="ProtNLM"/>
    </source>
</evidence>
<feature type="transmembrane region" description="Helical" evidence="4">
    <location>
        <begin position="134"/>
        <end position="156"/>
    </location>
</feature>
<dbReference type="InterPro" id="IPR043130">
    <property type="entry name" value="CDP-OH_PTrfase_TM_dom"/>
</dbReference>
<keyword evidence="1 2" id="KW-0808">Transferase</keyword>
<organism evidence="5 6">
    <name type="scientific">Spirilliplanes yamanashiensis</name>
    <dbReference type="NCBI Taxonomy" id="42233"/>
    <lineage>
        <taxon>Bacteria</taxon>
        <taxon>Bacillati</taxon>
        <taxon>Actinomycetota</taxon>
        <taxon>Actinomycetes</taxon>
        <taxon>Micromonosporales</taxon>
        <taxon>Micromonosporaceae</taxon>
        <taxon>Spirilliplanes</taxon>
    </lineage>
</organism>
<keyword evidence="6" id="KW-1185">Reference proteome</keyword>
<dbReference type="InterPro" id="IPR000462">
    <property type="entry name" value="CDP-OH_P_trans"/>
</dbReference>
<name>A0A8J4DJG5_9ACTN</name>
<evidence type="ECO:0000256" key="1">
    <source>
        <dbReference type="ARBA" id="ARBA00022679"/>
    </source>
</evidence>
<comment type="caution">
    <text evidence="5">The sequence shown here is derived from an EMBL/GenBank/DDBJ whole genome shotgun (WGS) entry which is preliminary data.</text>
</comment>
<reference evidence="5" key="1">
    <citation type="submission" date="2021-01" db="EMBL/GenBank/DDBJ databases">
        <title>Whole genome shotgun sequence of Spirilliplanes yamanashiensis NBRC 15828.</title>
        <authorList>
            <person name="Komaki H."/>
            <person name="Tamura T."/>
        </authorList>
    </citation>
    <scope>NUCLEOTIDE SEQUENCE</scope>
    <source>
        <strain evidence="5">NBRC 15828</strain>
    </source>
</reference>
<feature type="transmembrane region" description="Helical" evidence="4">
    <location>
        <begin position="50"/>
        <end position="66"/>
    </location>
</feature>
<comment type="similarity">
    <text evidence="2">Belongs to the CDP-alcohol phosphatidyltransferase class-I family.</text>
</comment>